<keyword evidence="1" id="KW-1133">Transmembrane helix</keyword>
<evidence type="ECO:0000313" key="3">
    <source>
        <dbReference type="Proteomes" id="UP001597362"/>
    </source>
</evidence>
<feature type="transmembrane region" description="Helical" evidence="1">
    <location>
        <begin position="68"/>
        <end position="89"/>
    </location>
</feature>
<accession>A0ABW4YKF3</accession>
<feature type="transmembrane region" description="Helical" evidence="1">
    <location>
        <begin position="27"/>
        <end position="48"/>
    </location>
</feature>
<sequence>MNSEIDKIIQNQPVRTNTYKTNPIADLFYKIGIAELIIGIIVGILIIATLKDPLSTYTYIHEPHPLRWVYGISIIVTTAITALFTVGFGEIIRLLTHIRENTNK</sequence>
<dbReference type="EMBL" id="JBHUHO010000029">
    <property type="protein sequence ID" value="MFD2116042.1"/>
    <property type="molecule type" value="Genomic_DNA"/>
</dbReference>
<dbReference type="RefSeq" id="WP_377771816.1">
    <property type="nucleotide sequence ID" value="NZ_JBHUHO010000029.1"/>
</dbReference>
<protein>
    <submittedName>
        <fullName evidence="2">Uncharacterized protein</fullName>
    </submittedName>
</protein>
<keyword evidence="3" id="KW-1185">Reference proteome</keyword>
<evidence type="ECO:0000256" key="1">
    <source>
        <dbReference type="SAM" id="Phobius"/>
    </source>
</evidence>
<evidence type="ECO:0000313" key="2">
    <source>
        <dbReference type="EMBL" id="MFD2116042.1"/>
    </source>
</evidence>
<comment type="caution">
    <text evidence="2">The sequence shown here is derived from an EMBL/GenBank/DDBJ whole genome shotgun (WGS) entry which is preliminary data.</text>
</comment>
<organism evidence="2 3">
    <name type="scientific">Paenibacillus yanchengensis</name>
    <dbReference type="NCBI Taxonomy" id="2035833"/>
    <lineage>
        <taxon>Bacteria</taxon>
        <taxon>Bacillati</taxon>
        <taxon>Bacillota</taxon>
        <taxon>Bacilli</taxon>
        <taxon>Bacillales</taxon>
        <taxon>Paenibacillaceae</taxon>
        <taxon>Paenibacillus</taxon>
    </lineage>
</organism>
<keyword evidence="1" id="KW-0472">Membrane</keyword>
<keyword evidence="1" id="KW-0812">Transmembrane</keyword>
<reference evidence="3" key="1">
    <citation type="journal article" date="2019" name="Int. J. Syst. Evol. Microbiol.">
        <title>The Global Catalogue of Microorganisms (GCM) 10K type strain sequencing project: providing services to taxonomists for standard genome sequencing and annotation.</title>
        <authorList>
            <consortium name="The Broad Institute Genomics Platform"/>
            <consortium name="The Broad Institute Genome Sequencing Center for Infectious Disease"/>
            <person name="Wu L."/>
            <person name="Ma J."/>
        </authorList>
    </citation>
    <scope>NUCLEOTIDE SEQUENCE [LARGE SCALE GENOMIC DNA]</scope>
    <source>
        <strain evidence="3">GH52</strain>
    </source>
</reference>
<proteinExistence type="predicted"/>
<name>A0ABW4YKF3_9BACL</name>
<gene>
    <name evidence="2" type="ORF">ACFSJH_09935</name>
</gene>
<dbReference type="Proteomes" id="UP001597362">
    <property type="component" value="Unassembled WGS sequence"/>
</dbReference>